<evidence type="ECO:0000256" key="2">
    <source>
        <dbReference type="ARBA" id="ARBA00022692"/>
    </source>
</evidence>
<dbReference type="InterPro" id="IPR019430">
    <property type="entry name" value="7TM_GPCR_serpentine_rcpt_Srx"/>
</dbReference>
<keyword evidence="4 5" id="KW-0472">Membrane</keyword>
<evidence type="ECO:0000256" key="1">
    <source>
        <dbReference type="ARBA" id="ARBA00004370"/>
    </source>
</evidence>
<dbReference type="Gene3D" id="1.20.1070.10">
    <property type="entry name" value="Rhodopsin 7-helix transmembrane proteins"/>
    <property type="match status" value="1"/>
</dbReference>
<evidence type="ECO:0000313" key="7">
    <source>
        <dbReference type="EMBL" id="KAK0402424.1"/>
    </source>
</evidence>
<dbReference type="PANTHER" id="PTHR23017">
    <property type="entry name" value="SERPENTINE RECEPTOR, CLASS X"/>
    <property type="match status" value="1"/>
</dbReference>
<accession>A0AA39LMG2</accession>
<feature type="domain" description="G-protein coupled receptors family 1 profile" evidence="6">
    <location>
        <begin position="23"/>
        <end position="221"/>
    </location>
</feature>
<dbReference type="CDD" id="cd00637">
    <property type="entry name" value="7tm_classA_rhodopsin-like"/>
    <property type="match status" value="1"/>
</dbReference>
<protein>
    <recommendedName>
        <fullName evidence="6">G-protein coupled receptors family 1 profile domain-containing protein</fullName>
    </recommendedName>
</protein>
<dbReference type="Pfam" id="PF10328">
    <property type="entry name" value="7TM_GPCR_Srx"/>
    <property type="match status" value="1"/>
</dbReference>
<organism evidence="7 8">
    <name type="scientific">Steinernema hermaphroditum</name>
    <dbReference type="NCBI Taxonomy" id="289476"/>
    <lineage>
        <taxon>Eukaryota</taxon>
        <taxon>Metazoa</taxon>
        <taxon>Ecdysozoa</taxon>
        <taxon>Nematoda</taxon>
        <taxon>Chromadorea</taxon>
        <taxon>Rhabditida</taxon>
        <taxon>Tylenchina</taxon>
        <taxon>Panagrolaimomorpha</taxon>
        <taxon>Strongyloidoidea</taxon>
        <taxon>Steinernematidae</taxon>
        <taxon>Steinernema</taxon>
    </lineage>
</organism>
<dbReference type="PANTHER" id="PTHR23017:SF3">
    <property type="entry name" value="G-PROTEIN COUPLED RECEPTORS FAMILY 1 PROFILE DOMAIN-CONTAINING PROTEIN"/>
    <property type="match status" value="1"/>
</dbReference>
<keyword evidence="3 5" id="KW-1133">Transmembrane helix</keyword>
<comment type="caution">
    <text evidence="7">The sequence shown here is derived from an EMBL/GenBank/DDBJ whole genome shotgun (WGS) entry which is preliminary data.</text>
</comment>
<feature type="transmembrane region" description="Helical" evidence="5">
    <location>
        <begin position="86"/>
        <end position="106"/>
    </location>
</feature>
<feature type="transmembrane region" description="Helical" evidence="5">
    <location>
        <begin position="176"/>
        <end position="198"/>
    </location>
</feature>
<dbReference type="InterPro" id="IPR017452">
    <property type="entry name" value="GPCR_Rhodpsn_7TM"/>
</dbReference>
<evidence type="ECO:0000259" key="6">
    <source>
        <dbReference type="PROSITE" id="PS50262"/>
    </source>
</evidence>
<reference evidence="7" key="1">
    <citation type="submission" date="2023-06" db="EMBL/GenBank/DDBJ databases">
        <title>Genomic analysis of the entomopathogenic nematode Steinernema hermaphroditum.</title>
        <authorList>
            <person name="Schwarz E.M."/>
            <person name="Heppert J.K."/>
            <person name="Baniya A."/>
            <person name="Schwartz H.T."/>
            <person name="Tan C.-H."/>
            <person name="Antoshechkin I."/>
            <person name="Sternberg P.W."/>
            <person name="Goodrich-Blair H."/>
            <person name="Dillman A.R."/>
        </authorList>
    </citation>
    <scope>NUCLEOTIDE SEQUENCE</scope>
    <source>
        <strain evidence="7">PS9179</strain>
        <tissue evidence="7">Whole animal</tissue>
    </source>
</reference>
<feature type="transmembrane region" description="Helical" evidence="5">
    <location>
        <begin position="219"/>
        <end position="243"/>
    </location>
</feature>
<feature type="transmembrane region" description="Helical" evidence="5">
    <location>
        <begin position="249"/>
        <end position="273"/>
    </location>
</feature>
<name>A0AA39LMG2_9BILA</name>
<evidence type="ECO:0000256" key="3">
    <source>
        <dbReference type="ARBA" id="ARBA00022989"/>
    </source>
</evidence>
<keyword evidence="2 5" id="KW-0812">Transmembrane</keyword>
<sequence length="316" mass="35520">MVEFNTYIAAYIILSIGLSGLAINIAVARAVRKSTLFGYAFGALCFSQAVADIGICGTFVTFVAGITVMEPSWHTTYFGRRSGQLLIFFWEGSIWTHLFAAVNRSAAINLPIQYSQTFDKPKTTRFLMAFIWFVATMQAVPYFIPSCSMTFDPVSFTYAYGEGLCGEITEDYADKITSIIVVATIATLDITTFLRLLQRKMNKSSNTNEHSHKRRELRFFFQACAQSSVLMGGLIFFFYIVYLNLESPWYVFGTTTVVWLSVHVLDGIIVIIFNREVRNIIRGKHKVIIGSSQSNNHSSLAMNASQVAPHEDKHHE</sequence>
<feature type="transmembrane region" description="Helical" evidence="5">
    <location>
        <begin position="126"/>
        <end position="144"/>
    </location>
</feature>
<feature type="transmembrane region" description="Helical" evidence="5">
    <location>
        <begin position="39"/>
        <end position="66"/>
    </location>
</feature>
<evidence type="ECO:0000256" key="4">
    <source>
        <dbReference type="ARBA" id="ARBA00023136"/>
    </source>
</evidence>
<dbReference type="SUPFAM" id="SSF81321">
    <property type="entry name" value="Family A G protein-coupled receptor-like"/>
    <property type="match status" value="1"/>
</dbReference>
<proteinExistence type="predicted"/>
<keyword evidence="8" id="KW-1185">Reference proteome</keyword>
<gene>
    <name evidence="7" type="ORF">QR680_016326</name>
</gene>
<dbReference type="EMBL" id="JAUCMV010000004">
    <property type="protein sequence ID" value="KAK0402424.1"/>
    <property type="molecule type" value="Genomic_DNA"/>
</dbReference>
<dbReference type="Proteomes" id="UP001175271">
    <property type="component" value="Unassembled WGS sequence"/>
</dbReference>
<dbReference type="PROSITE" id="PS50262">
    <property type="entry name" value="G_PROTEIN_RECEP_F1_2"/>
    <property type="match status" value="1"/>
</dbReference>
<evidence type="ECO:0000313" key="8">
    <source>
        <dbReference type="Proteomes" id="UP001175271"/>
    </source>
</evidence>
<comment type="subcellular location">
    <subcellularLocation>
        <location evidence="1">Membrane</location>
    </subcellularLocation>
</comment>
<feature type="transmembrane region" description="Helical" evidence="5">
    <location>
        <begin position="6"/>
        <end position="27"/>
    </location>
</feature>
<evidence type="ECO:0000256" key="5">
    <source>
        <dbReference type="SAM" id="Phobius"/>
    </source>
</evidence>
<dbReference type="AlphaFoldDB" id="A0AA39LMG2"/>
<dbReference type="GO" id="GO:0016020">
    <property type="term" value="C:membrane"/>
    <property type="evidence" value="ECO:0007669"/>
    <property type="project" value="UniProtKB-SubCell"/>
</dbReference>